<evidence type="ECO:0000256" key="11">
    <source>
        <dbReference type="ARBA" id="ARBA00023268"/>
    </source>
</evidence>
<evidence type="ECO:0000256" key="13">
    <source>
        <dbReference type="ARBA" id="ARBA00047561"/>
    </source>
</evidence>
<comment type="similarity">
    <text evidence="2 15">Belongs to the precorrin methyltransferase family.</text>
</comment>
<evidence type="ECO:0000256" key="1">
    <source>
        <dbReference type="ARBA" id="ARBA00005010"/>
    </source>
</evidence>
<dbReference type="InterPro" id="IPR012409">
    <property type="entry name" value="Sirohaem_synth"/>
</dbReference>
<dbReference type="UniPathway" id="UPA00262">
    <property type="reaction ID" value="UER00211"/>
</dbReference>
<accession>A0A8B2NZ95</accession>
<dbReference type="Gene3D" id="3.30.160.110">
    <property type="entry name" value="Siroheme synthase, domain 2"/>
    <property type="match status" value="1"/>
</dbReference>
<evidence type="ECO:0000256" key="8">
    <source>
        <dbReference type="ARBA" id="ARBA00023027"/>
    </source>
</evidence>
<dbReference type="SUPFAM" id="SSF51735">
    <property type="entry name" value="NAD(P)-binding Rossmann-fold domains"/>
    <property type="match status" value="1"/>
</dbReference>
<keyword evidence="6" id="KW-0949">S-adenosyl-L-methionine</keyword>
<evidence type="ECO:0000256" key="12">
    <source>
        <dbReference type="ARBA" id="ARBA00025705"/>
    </source>
</evidence>
<evidence type="ECO:0000256" key="6">
    <source>
        <dbReference type="ARBA" id="ARBA00022691"/>
    </source>
</evidence>
<dbReference type="GO" id="GO:0051266">
    <property type="term" value="F:sirohydrochlorin ferrochelatase activity"/>
    <property type="evidence" value="ECO:0007669"/>
    <property type="project" value="InterPro"/>
</dbReference>
<dbReference type="InterPro" id="IPR050161">
    <property type="entry name" value="Siro_Cobalamin_biosynth"/>
</dbReference>
<evidence type="ECO:0000259" key="16">
    <source>
        <dbReference type="Pfam" id="PF00590"/>
    </source>
</evidence>
<evidence type="ECO:0000256" key="7">
    <source>
        <dbReference type="ARBA" id="ARBA00023002"/>
    </source>
</evidence>
<dbReference type="InterPro" id="IPR000878">
    <property type="entry name" value="4pyrrol_Mease"/>
</dbReference>
<dbReference type="Pfam" id="PF10414">
    <property type="entry name" value="CysG_dimeriser"/>
    <property type="match status" value="1"/>
</dbReference>
<dbReference type="GO" id="GO:0009236">
    <property type="term" value="P:cobalamin biosynthetic process"/>
    <property type="evidence" value="ECO:0007669"/>
    <property type="project" value="UniProtKB-KW"/>
</dbReference>
<dbReference type="Pfam" id="PF13241">
    <property type="entry name" value="NAD_binding_7"/>
    <property type="match status" value="1"/>
</dbReference>
<dbReference type="CDD" id="cd11642">
    <property type="entry name" value="SUMT"/>
    <property type="match status" value="1"/>
</dbReference>
<keyword evidence="5 15" id="KW-0808">Transferase</keyword>
<keyword evidence="4 15" id="KW-0489">Methyltransferase</keyword>
<keyword evidence="3" id="KW-0169">Cobalamin biosynthesis</keyword>
<dbReference type="PROSITE" id="PS00840">
    <property type="entry name" value="SUMT_2"/>
    <property type="match status" value="1"/>
</dbReference>
<dbReference type="RefSeq" id="WP_111343382.1">
    <property type="nucleotide sequence ID" value="NZ_QHHQ01000001.1"/>
</dbReference>
<dbReference type="InterPro" id="IPR014777">
    <property type="entry name" value="4pyrrole_Mease_sub1"/>
</dbReference>
<dbReference type="FunFam" id="3.40.1010.10:FF:000001">
    <property type="entry name" value="Siroheme synthase"/>
    <property type="match status" value="1"/>
</dbReference>
<dbReference type="InterPro" id="IPR019478">
    <property type="entry name" value="Sirohaem_synthase_dimer_dom"/>
</dbReference>
<dbReference type="InterPro" id="IPR006366">
    <property type="entry name" value="CobA/CysG_C"/>
</dbReference>
<evidence type="ECO:0000313" key="19">
    <source>
        <dbReference type="Proteomes" id="UP000249590"/>
    </source>
</evidence>
<evidence type="ECO:0000256" key="10">
    <source>
        <dbReference type="ARBA" id="ARBA00023244"/>
    </source>
</evidence>
<dbReference type="NCBIfam" id="TIGR01469">
    <property type="entry name" value="cobA_cysG_Cterm"/>
    <property type="match status" value="1"/>
</dbReference>
<comment type="catalytic activity">
    <reaction evidence="13">
        <text>precorrin-2 + NAD(+) = sirohydrochlorin + NADH + 2 H(+)</text>
        <dbReference type="Rhea" id="RHEA:15613"/>
        <dbReference type="ChEBI" id="CHEBI:15378"/>
        <dbReference type="ChEBI" id="CHEBI:57540"/>
        <dbReference type="ChEBI" id="CHEBI:57945"/>
        <dbReference type="ChEBI" id="CHEBI:58351"/>
        <dbReference type="ChEBI" id="CHEBI:58827"/>
        <dbReference type="EC" id="1.3.1.76"/>
    </reaction>
</comment>
<comment type="pathway">
    <text evidence="12">Porphyrin-containing compound metabolism; siroheme biosynthesis; precorrin-2 from uroporphyrinogen III: step 1/1.</text>
</comment>
<dbReference type="InterPro" id="IPR003043">
    <property type="entry name" value="Uropor_MeTrfase_CS"/>
</dbReference>
<evidence type="ECO:0000256" key="9">
    <source>
        <dbReference type="ARBA" id="ARBA00023239"/>
    </source>
</evidence>
<keyword evidence="11" id="KW-0511">Multifunctional enzyme</keyword>
<comment type="caution">
    <text evidence="18">The sequence shown here is derived from an EMBL/GenBank/DDBJ whole genome shotgun (WGS) entry which is preliminary data.</text>
</comment>
<dbReference type="GO" id="GO:0032259">
    <property type="term" value="P:methylation"/>
    <property type="evidence" value="ECO:0007669"/>
    <property type="project" value="UniProtKB-KW"/>
</dbReference>
<feature type="active site" description="Proton acceptor" evidence="14">
    <location>
        <position position="266"/>
    </location>
</feature>
<dbReference type="NCBIfam" id="NF007922">
    <property type="entry name" value="PRK10637.1"/>
    <property type="match status" value="1"/>
</dbReference>
<dbReference type="NCBIfam" id="NF004790">
    <property type="entry name" value="PRK06136.1"/>
    <property type="match status" value="1"/>
</dbReference>
<keyword evidence="9" id="KW-0456">Lyase</keyword>
<reference evidence="18 19" key="1">
    <citation type="submission" date="2018-05" db="EMBL/GenBank/DDBJ databases">
        <title>Acuticoccus sediminis sp. nov., isolated from deep-sea sediment of Indian Ocean.</title>
        <authorList>
            <person name="Liu X."/>
            <person name="Lai Q."/>
            <person name="Du Y."/>
            <person name="Sun F."/>
            <person name="Zhang X."/>
            <person name="Wang S."/>
            <person name="Shao Z."/>
        </authorList>
    </citation>
    <scope>NUCLEOTIDE SEQUENCE [LARGE SCALE GENOMIC DNA]</scope>
    <source>
        <strain evidence="18 19">PTG4-2</strain>
    </source>
</reference>
<dbReference type="SUPFAM" id="SSF75615">
    <property type="entry name" value="Siroheme synthase middle domains-like"/>
    <property type="match status" value="1"/>
</dbReference>
<dbReference type="PIRSF" id="PIRSF036426">
    <property type="entry name" value="Sirohaem_synth"/>
    <property type="match status" value="1"/>
</dbReference>
<evidence type="ECO:0000259" key="17">
    <source>
        <dbReference type="Pfam" id="PF10414"/>
    </source>
</evidence>
<dbReference type="InterPro" id="IPR036291">
    <property type="entry name" value="NAD(P)-bd_dom_sf"/>
</dbReference>
<keyword evidence="8" id="KW-0520">NAD</keyword>
<name>A0A8B2NZ95_9HYPH</name>
<keyword evidence="19" id="KW-1185">Reference proteome</keyword>
<dbReference type="AlphaFoldDB" id="A0A8B2NZ95"/>
<protein>
    <submittedName>
        <fullName evidence="18">Uroporphyrinogen-III C-methyltransferase</fullName>
    </submittedName>
</protein>
<feature type="active site" description="Proton donor" evidence="14">
    <location>
        <position position="288"/>
    </location>
</feature>
<dbReference type="GO" id="GO:0004851">
    <property type="term" value="F:uroporphyrin-III C-methyltransferase activity"/>
    <property type="evidence" value="ECO:0007669"/>
    <property type="project" value="InterPro"/>
</dbReference>
<comment type="pathway">
    <text evidence="1">Porphyrin-containing compound metabolism; siroheme biosynthesis; sirohydrochlorin from precorrin-2: step 1/1.</text>
</comment>
<evidence type="ECO:0000256" key="3">
    <source>
        <dbReference type="ARBA" id="ARBA00022573"/>
    </source>
</evidence>
<evidence type="ECO:0000256" key="15">
    <source>
        <dbReference type="RuleBase" id="RU003960"/>
    </source>
</evidence>
<dbReference type="GO" id="GO:0043115">
    <property type="term" value="F:precorrin-2 dehydrogenase activity"/>
    <property type="evidence" value="ECO:0007669"/>
    <property type="project" value="UniProtKB-EC"/>
</dbReference>
<dbReference type="Gene3D" id="3.30.950.10">
    <property type="entry name" value="Methyltransferase, Cobalt-precorrin-4 Transmethylase, Domain 2"/>
    <property type="match status" value="1"/>
</dbReference>
<dbReference type="SUPFAM" id="SSF53790">
    <property type="entry name" value="Tetrapyrrole methylase"/>
    <property type="match status" value="1"/>
</dbReference>
<dbReference type="Pfam" id="PF00590">
    <property type="entry name" value="TP_methylase"/>
    <property type="match status" value="1"/>
</dbReference>
<dbReference type="EMBL" id="QHHQ01000001">
    <property type="protein sequence ID" value="RAI04151.1"/>
    <property type="molecule type" value="Genomic_DNA"/>
</dbReference>
<evidence type="ECO:0000256" key="5">
    <source>
        <dbReference type="ARBA" id="ARBA00022679"/>
    </source>
</evidence>
<dbReference type="InterPro" id="IPR006367">
    <property type="entry name" value="Sirohaem_synthase_N"/>
</dbReference>
<feature type="domain" description="Tetrapyrrole methylase" evidence="16">
    <location>
        <begin position="235"/>
        <end position="447"/>
    </location>
</feature>
<dbReference type="NCBIfam" id="TIGR01470">
    <property type="entry name" value="cysG_Nterm"/>
    <property type="match status" value="1"/>
</dbReference>
<dbReference type="OrthoDB" id="9815856at2"/>
<proteinExistence type="inferred from homology"/>
<dbReference type="PANTHER" id="PTHR45790:SF3">
    <property type="entry name" value="S-ADENOSYL-L-METHIONINE-DEPENDENT UROPORPHYRINOGEN III METHYLTRANSFERASE, CHLOROPLASTIC"/>
    <property type="match status" value="1"/>
</dbReference>
<gene>
    <name evidence="18" type="primary">cobA</name>
    <name evidence="18" type="ORF">DLJ53_06790</name>
</gene>
<dbReference type="PANTHER" id="PTHR45790">
    <property type="entry name" value="SIROHEME SYNTHASE-RELATED"/>
    <property type="match status" value="1"/>
</dbReference>
<dbReference type="Proteomes" id="UP000249590">
    <property type="component" value="Unassembled WGS sequence"/>
</dbReference>
<dbReference type="GO" id="GO:0051287">
    <property type="term" value="F:NAD binding"/>
    <property type="evidence" value="ECO:0007669"/>
    <property type="project" value="InterPro"/>
</dbReference>
<keyword evidence="10" id="KW-0627">Porphyrin biosynthesis</keyword>
<dbReference type="PROSITE" id="PS00839">
    <property type="entry name" value="SUMT_1"/>
    <property type="match status" value="1"/>
</dbReference>
<dbReference type="InterPro" id="IPR035996">
    <property type="entry name" value="4pyrrol_Methylase_sf"/>
</dbReference>
<sequence length="488" mass="51565">MKQHDSSRQPAEAQPQRLGELAVLPVFLGLKGRRAVLAGGTEAAAWKAEVLAAAGADVHIFAADPSEDMLSLIARGAADGSLTLEPRTWTRADFDDAAIAVCDAQDDAEAEAFYNAAREAGVPVNIVDKPAFCQFQFGSIVNRSPVVVGISTDGAAPIVGQAVRRRVETLLPPGLAAWGKLAAKVRARVMERLEMGRPRRVFWERFADHAFGDAAPPEDVDDLIDAASTESMAGRVTLVGAGPGDAELMTLKALRALQACDVILFDDLVSDDVLELARREAKRICVGKRGGRVSCKQEDITALMIRLARQGRSVVRLKSGDPMIFGRAGEEIAAVRAAGIEVSVVPGVTAASAMASILQTSLTHRDHAQTVSFTTGHSRHGKLPDGLDVATIVGEGRTAVVYMGGRTSEAFVDRARAAGVPDDTPAVAMWNVARPNQRVWRGRLANLPAAVQEANDDGPLLIAIGGVFGAEADVADMPAIVQEAIAAR</sequence>
<evidence type="ECO:0000256" key="4">
    <source>
        <dbReference type="ARBA" id="ARBA00022603"/>
    </source>
</evidence>
<feature type="domain" description="Sirohaem synthase dimerisation" evidence="17">
    <location>
        <begin position="175"/>
        <end position="215"/>
    </location>
</feature>
<organism evidence="18 19">
    <name type="scientific">Acuticoccus sediminis</name>
    <dbReference type="NCBI Taxonomy" id="2184697"/>
    <lineage>
        <taxon>Bacteria</taxon>
        <taxon>Pseudomonadati</taxon>
        <taxon>Pseudomonadota</taxon>
        <taxon>Alphaproteobacteria</taxon>
        <taxon>Hyphomicrobiales</taxon>
        <taxon>Amorphaceae</taxon>
        <taxon>Acuticoccus</taxon>
    </lineage>
</organism>
<keyword evidence="7" id="KW-0560">Oxidoreductase</keyword>
<dbReference type="Gene3D" id="3.40.50.720">
    <property type="entry name" value="NAD(P)-binding Rossmann-like Domain"/>
    <property type="match status" value="1"/>
</dbReference>
<dbReference type="GO" id="GO:0019354">
    <property type="term" value="P:siroheme biosynthetic process"/>
    <property type="evidence" value="ECO:0007669"/>
    <property type="project" value="UniProtKB-UniPathway"/>
</dbReference>
<evidence type="ECO:0000256" key="2">
    <source>
        <dbReference type="ARBA" id="ARBA00005879"/>
    </source>
</evidence>
<dbReference type="Gene3D" id="3.40.1010.10">
    <property type="entry name" value="Cobalt-precorrin-4 Transmethylase, Domain 1"/>
    <property type="match status" value="1"/>
</dbReference>
<dbReference type="InterPro" id="IPR014776">
    <property type="entry name" value="4pyrrole_Mease_sub2"/>
</dbReference>
<evidence type="ECO:0000313" key="18">
    <source>
        <dbReference type="EMBL" id="RAI04151.1"/>
    </source>
</evidence>
<evidence type="ECO:0000256" key="14">
    <source>
        <dbReference type="PIRSR" id="PIRSR036426-1"/>
    </source>
</evidence>